<reference evidence="4" key="1">
    <citation type="submission" date="2021-08" db="EMBL/GenBank/DDBJ databases">
        <title>WGS assembly of Ceratopteris richardii.</title>
        <authorList>
            <person name="Marchant D.B."/>
            <person name="Chen G."/>
            <person name="Jenkins J."/>
            <person name="Shu S."/>
            <person name="Leebens-Mack J."/>
            <person name="Grimwood J."/>
            <person name="Schmutz J."/>
            <person name="Soltis P."/>
            <person name="Soltis D."/>
            <person name="Chen Z.-H."/>
        </authorList>
    </citation>
    <scope>NUCLEOTIDE SEQUENCE</scope>
    <source>
        <strain evidence="4">Whitten #5841</strain>
        <tissue evidence="4">Leaf</tissue>
    </source>
</reference>
<dbReference type="PANTHER" id="PTHR46814:SF1">
    <property type="entry name" value="EGALITARIAN, ISOFORM B"/>
    <property type="match status" value="1"/>
</dbReference>
<dbReference type="InterPro" id="IPR004088">
    <property type="entry name" value="KH_dom_type_1"/>
</dbReference>
<dbReference type="Pfam" id="PF00013">
    <property type="entry name" value="KH_1"/>
    <property type="match status" value="1"/>
</dbReference>
<evidence type="ECO:0000256" key="1">
    <source>
        <dbReference type="PROSITE-ProRule" id="PRU00117"/>
    </source>
</evidence>
<dbReference type="InterPro" id="IPR012337">
    <property type="entry name" value="RNaseH-like_sf"/>
</dbReference>
<dbReference type="SMART" id="SM00322">
    <property type="entry name" value="KH"/>
    <property type="match status" value="1"/>
</dbReference>
<feature type="domain" description="3'-5' exonuclease" evidence="3">
    <location>
        <begin position="26"/>
        <end position="216"/>
    </location>
</feature>
<dbReference type="InterPro" id="IPR002562">
    <property type="entry name" value="3'-5'_exonuclease_dom"/>
</dbReference>
<evidence type="ECO:0000259" key="3">
    <source>
        <dbReference type="SMART" id="SM00474"/>
    </source>
</evidence>
<evidence type="ECO:0000313" key="5">
    <source>
        <dbReference type="Proteomes" id="UP000825935"/>
    </source>
</evidence>
<accession>A0A8T2QSU8</accession>
<dbReference type="CDD" id="cd00105">
    <property type="entry name" value="KH-I"/>
    <property type="match status" value="1"/>
</dbReference>
<organism evidence="4 5">
    <name type="scientific">Ceratopteris richardii</name>
    <name type="common">Triangle waterfern</name>
    <dbReference type="NCBI Taxonomy" id="49495"/>
    <lineage>
        <taxon>Eukaryota</taxon>
        <taxon>Viridiplantae</taxon>
        <taxon>Streptophyta</taxon>
        <taxon>Embryophyta</taxon>
        <taxon>Tracheophyta</taxon>
        <taxon>Polypodiopsida</taxon>
        <taxon>Polypodiidae</taxon>
        <taxon>Polypodiales</taxon>
        <taxon>Pteridineae</taxon>
        <taxon>Pteridaceae</taxon>
        <taxon>Parkerioideae</taxon>
        <taxon>Ceratopteris</taxon>
    </lineage>
</organism>
<evidence type="ECO:0000259" key="2">
    <source>
        <dbReference type="SMART" id="SM00322"/>
    </source>
</evidence>
<keyword evidence="1" id="KW-0694">RNA-binding</keyword>
<dbReference type="GO" id="GO:0003723">
    <property type="term" value="F:RNA binding"/>
    <property type="evidence" value="ECO:0007669"/>
    <property type="project" value="UniProtKB-UniRule"/>
</dbReference>
<dbReference type="Proteomes" id="UP000825935">
    <property type="component" value="Chromosome 32"/>
</dbReference>
<dbReference type="CDD" id="cd06148">
    <property type="entry name" value="Egl_like_exo"/>
    <property type="match status" value="1"/>
</dbReference>
<dbReference type="InterPro" id="IPR036397">
    <property type="entry name" value="RNaseH_sf"/>
</dbReference>
<dbReference type="AlphaFoldDB" id="A0A8T2QSU8"/>
<dbReference type="OrthoDB" id="26838at2759"/>
<dbReference type="PANTHER" id="PTHR46814">
    <property type="entry name" value="EGALITARIAN, ISOFORM B"/>
    <property type="match status" value="1"/>
</dbReference>
<dbReference type="PROSITE" id="PS50084">
    <property type="entry name" value="KH_TYPE_1"/>
    <property type="match status" value="1"/>
</dbReference>
<dbReference type="Pfam" id="PF01612">
    <property type="entry name" value="DNA_pol_A_exo1"/>
    <property type="match status" value="1"/>
</dbReference>
<keyword evidence="5" id="KW-1185">Reference proteome</keyword>
<evidence type="ECO:0000313" key="4">
    <source>
        <dbReference type="EMBL" id="KAH7286555.1"/>
    </source>
</evidence>
<dbReference type="Gene3D" id="3.30.420.10">
    <property type="entry name" value="Ribonuclease H-like superfamily/Ribonuclease H"/>
    <property type="match status" value="1"/>
</dbReference>
<protein>
    <recommendedName>
        <fullName evidence="6">3'-5' exonuclease domain-containing protein</fullName>
    </recommendedName>
</protein>
<dbReference type="InterPro" id="IPR036612">
    <property type="entry name" value="KH_dom_type_1_sf"/>
</dbReference>
<dbReference type="GO" id="GO:0006139">
    <property type="term" value="P:nucleobase-containing compound metabolic process"/>
    <property type="evidence" value="ECO:0007669"/>
    <property type="project" value="InterPro"/>
</dbReference>
<dbReference type="EMBL" id="CM035437">
    <property type="protein sequence ID" value="KAH7286555.1"/>
    <property type="molecule type" value="Genomic_DNA"/>
</dbReference>
<dbReference type="OMA" id="CINDNDY"/>
<name>A0A8T2QSU8_CERRI</name>
<dbReference type="SUPFAM" id="SSF53098">
    <property type="entry name" value="Ribonuclease H-like"/>
    <property type="match status" value="1"/>
</dbReference>
<feature type="domain" description="K Homology" evidence="2">
    <location>
        <begin position="262"/>
        <end position="330"/>
    </location>
</feature>
<evidence type="ECO:0008006" key="6">
    <source>
        <dbReference type="Google" id="ProtNLM"/>
    </source>
</evidence>
<dbReference type="GO" id="GO:0008408">
    <property type="term" value="F:3'-5' exonuclease activity"/>
    <property type="evidence" value="ECO:0007669"/>
    <property type="project" value="InterPro"/>
</dbReference>
<dbReference type="SMART" id="SM00474">
    <property type="entry name" value="35EXOc"/>
    <property type="match status" value="1"/>
</dbReference>
<dbReference type="SUPFAM" id="SSF54791">
    <property type="entry name" value="Eukaryotic type KH-domain (KH-domain type I)"/>
    <property type="match status" value="1"/>
</dbReference>
<proteinExistence type="predicted"/>
<dbReference type="Gene3D" id="3.30.1370.10">
    <property type="entry name" value="K Homology domain, type 1"/>
    <property type="match status" value="1"/>
</dbReference>
<dbReference type="InterPro" id="IPR004087">
    <property type="entry name" value="KH_dom"/>
</dbReference>
<gene>
    <name evidence="4" type="ORF">KP509_32G012400</name>
</gene>
<sequence length="334" mass="37597">MEPESCLNPNQNDLLTEIDHQAPALIHVVTKASQLPPFFLEPSCEQNLVVGFDCEGVALARHGQLCIMQLAFNDGIYLVDALEGGGDLIQACRPALESAYVTKVIHDCKRDSEALFYQYGIRLNNVFDTQKISYSLIEEQEGKTWKPDDHISFVDLLADERYCGISYNEKEEVRGLLKKNPEFWKQRPLTERMKRVAADDVKFLLHIHQKMVRKLGPLSRWQLKLRGSLYCRCFCVDAGVYQDWPDLPGPPDEIEAELSELQEILSAVDVPPGKMGYIIGKKGASILRIKESCKADIFTGGAKGPPDKVFVIGIMKEVRKAEAMLRGRIGVRSM</sequence>
<comment type="caution">
    <text evidence="4">The sequence shown here is derived from an EMBL/GenBank/DDBJ whole genome shotgun (WGS) entry which is preliminary data.</text>
</comment>